<comment type="caution">
    <text evidence="2">The sequence shown here is derived from an EMBL/GenBank/DDBJ whole genome shotgun (WGS) entry which is preliminary data.</text>
</comment>
<keyword evidence="3" id="KW-1185">Reference proteome</keyword>
<dbReference type="RefSeq" id="WP_302037577.1">
    <property type="nucleotide sequence ID" value="NZ_JAUKPO010000005.1"/>
</dbReference>
<organism evidence="2 3">
    <name type="scientific">Rhodocytophaga aerolata</name>
    <dbReference type="NCBI Taxonomy" id="455078"/>
    <lineage>
        <taxon>Bacteria</taxon>
        <taxon>Pseudomonadati</taxon>
        <taxon>Bacteroidota</taxon>
        <taxon>Cytophagia</taxon>
        <taxon>Cytophagales</taxon>
        <taxon>Rhodocytophagaceae</taxon>
        <taxon>Rhodocytophaga</taxon>
    </lineage>
</organism>
<reference evidence="2" key="1">
    <citation type="submission" date="2023-07" db="EMBL/GenBank/DDBJ databases">
        <title>The genome sequence of Rhodocytophaga aerolata KACC 12507.</title>
        <authorList>
            <person name="Zhang X."/>
        </authorList>
    </citation>
    <scope>NUCLEOTIDE SEQUENCE</scope>
    <source>
        <strain evidence="2">KACC 12507</strain>
    </source>
</reference>
<keyword evidence="1" id="KW-1133">Transmembrane helix</keyword>
<keyword evidence="1" id="KW-0472">Membrane</keyword>
<feature type="transmembrane region" description="Helical" evidence="1">
    <location>
        <begin position="31"/>
        <end position="50"/>
    </location>
</feature>
<name>A0ABT8R7N8_9BACT</name>
<proteinExistence type="predicted"/>
<feature type="transmembrane region" description="Helical" evidence="1">
    <location>
        <begin position="103"/>
        <end position="121"/>
    </location>
</feature>
<gene>
    <name evidence="2" type="ORF">Q0590_10945</name>
</gene>
<feature type="transmembrane region" description="Helical" evidence="1">
    <location>
        <begin position="142"/>
        <end position="162"/>
    </location>
</feature>
<feature type="transmembrane region" description="Helical" evidence="1">
    <location>
        <begin position="7"/>
        <end position="25"/>
    </location>
</feature>
<feature type="transmembrane region" description="Helical" evidence="1">
    <location>
        <begin position="71"/>
        <end position="91"/>
    </location>
</feature>
<dbReference type="EMBL" id="JAUKPO010000005">
    <property type="protein sequence ID" value="MDO1446772.1"/>
    <property type="molecule type" value="Genomic_DNA"/>
</dbReference>
<dbReference type="Proteomes" id="UP001168528">
    <property type="component" value="Unassembled WGS sequence"/>
</dbReference>
<evidence type="ECO:0008006" key="4">
    <source>
        <dbReference type="Google" id="ProtNLM"/>
    </source>
</evidence>
<accession>A0ABT8R7N8</accession>
<evidence type="ECO:0000313" key="2">
    <source>
        <dbReference type="EMBL" id="MDO1446772.1"/>
    </source>
</evidence>
<protein>
    <recommendedName>
        <fullName evidence="4">DUF2178 domain-containing protein</fullName>
    </recommendedName>
</protein>
<evidence type="ECO:0000256" key="1">
    <source>
        <dbReference type="SAM" id="Phobius"/>
    </source>
</evidence>
<keyword evidence="1" id="KW-0812">Transmembrane</keyword>
<sequence length="164" mass="18657">MNKVFAIGMALLWGVILLIASYFLLDTVGTVLFSIWYVLAAIFYLISRFGGNQATSENEQILVALLPKHQFIAGLLLVLTAYLMLIFFFGTYIDPADMPFNKFIIYILLFTGCIIGGQYYNKKIVEHSNYGDEEEASYVRNLRTAVILVFSIFSPFLVNYFITK</sequence>
<evidence type="ECO:0000313" key="3">
    <source>
        <dbReference type="Proteomes" id="UP001168528"/>
    </source>
</evidence>